<accession>A0A4Z1NGF6</accession>
<feature type="coiled-coil region" evidence="1">
    <location>
        <begin position="157"/>
        <end position="184"/>
    </location>
</feature>
<sequence>MLFNLFKRRSVSPKHDDREQKERKDISLLQLNQQNHSLTEQEDWFSKKEEEGWSKLPWNHPERAQGRARYLDQYFDPPRRANQRDVGPGLLRRVHIVHQSLRKFRPDPINHTDRLDELLDVLEECEIALGSIEHRNRWLGQRAFELEYSLQLCTQQKASLTRRVTDLAAELDLANEKCRGLEAHRIQEYVADLVRLEADSYAGAMTGESSRPPSYHADNDASRPPLYHTIHWQGGEDDDDVERWETQSILMFRTESGDDW</sequence>
<protein>
    <submittedName>
        <fullName evidence="2">Uncharacterized protein</fullName>
    </submittedName>
</protein>
<keyword evidence="1" id="KW-0175">Coiled coil</keyword>
<proteinExistence type="predicted"/>
<gene>
    <name evidence="2" type="ORF">E6O75_ATG09490</name>
</gene>
<dbReference type="EMBL" id="SNSC02000023">
    <property type="protein sequence ID" value="TID14411.1"/>
    <property type="molecule type" value="Genomic_DNA"/>
</dbReference>
<evidence type="ECO:0000256" key="1">
    <source>
        <dbReference type="SAM" id="Coils"/>
    </source>
</evidence>
<keyword evidence="3" id="KW-1185">Reference proteome</keyword>
<reference evidence="2 3" key="1">
    <citation type="submission" date="2019-04" db="EMBL/GenBank/DDBJ databases">
        <title>High contiguity whole genome sequence and gene annotation resource for two Venturia nashicola isolates.</title>
        <authorList>
            <person name="Prokchorchik M."/>
            <person name="Won K."/>
            <person name="Lee Y."/>
            <person name="Choi E.D."/>
            <person name="Segonzac C."/>
            <person name="Sohn K.H."/>
        </authorList>
    </citation>
    <scope>NUCLEOTIDE SEQUENCE [LARGE SCALE GENOMIC DNA]</scope>
    <source>
        <strain evidence="2 3">PRI2</strain>
    </source>
</reference>
<evidence type="ECO:0000313" key="3">
    <source>
        <dbReference type="Proteomes" id="UP000298493"/>
    </source>
</evidence>
<name>A0A4Z1NGF6_9PEZI</name>
<organism evidence="2 3">
    <name type="scientific">Venturia nashicola</name>
    <dbReference type="NCBI Taxonomy" id="86259"/>
    <lineage>
        <taxon>Eukaryota</taxon>
        <taxon>Fungi</taxon>
        <taxon>Dikarya</taxon>
        <taxon>Ascomycota</taxon>
        <taxon>Pezizomycotina</taxon>
        <taxon>Dothideomycetes</taxon>
        <taxon>Pleosporomycetidae</taxon>
        <taxon>Venturiales</taxon>
        <taxon>Venturiaceae</taxon>
        <taxon>Venturia</taxon>
    </lineage>
</organism>
<dbReference type="Proteomes" id="UP000298493">
    <property type="component" value="Unassembled WGS sequence"/>
</dbReference>
<comment type="caution">
    <text evidence="2">The sequence shown here is derived from an EMBL/GenBank/DDBJ whole genome shotgun (WGS) entry which is preliminary data.</text>
</comment>
<dbReference type="AlphaFoldDB" id="A0A4Z1NGF6"/>
<evidence type="ECO:0000313" key="2">
    <source>
        <dbReference type="EMBL" id="TID14411.1"/>
    </source>
</evidence>